<dbReference type="Pfam" id="PF00989">
    <property type="entry name" value="PAS"/>
    <property type="match status" value="1"/>
</dbReference>
<dbReference type="Pfam" id="PF02954">
    <property type="entry name" value="HTH_8"/>
    <property type="match status" value="1"/>
</dbReference>
<dbReference type="InterPro" id="IPR035965">
    <property type="entry name" value="PAS-like_dom_sf"/>
</dbReference>
<evidence type="ECO:0000256" key="1">
    <source>
        <dbReference type="ARBA" id="ARBA00022741"/>
    </source>
</evidence>
<dbReference type="CDD" id="cd00130">
    <property type="entry name" value="PAS"/>
    <property type="match status" value="1"/>
</dbReference>
<dbReference type="GO" id="GO:0006355">
    <property type="term" value="P:regulation of DNA-templated transcription"/>
    <property type="evidence" value="ECO:0007669"/>
    <property type="project" value="InterPro"/>
</dbReference>
<dbReference type="PROSITE" id="PS50045">
    <property type="entry name" value="SIGMA54_INTERACT_4"/>
    <property type="match status" value="1"/>
</dbReference>
<dbReference type="Proteomes" id="UP000254848">
    <property type="component" value="Unassembled WGS sequence"/>
</dbReference>
<dbReference type="Pfam" id="PF25601">
    <property type="entry name" value="AAA_lid_14"/>
    <property type="match status" value="1"/>
</dbReference>
<comment type="caution">
    <text evidence="8">The sequence shown here is derived from an EMBL/GenBank/DDBJ whole genome shotgun (WGS) entry which is preliminary data.</text>
</comment>
<dbReference type="InterPro" id="IPR009057">
    <property type="entry name" value="Homeodomain-like_sf"/>
</dbReference>
<dbReference type="InterPro" id="IPR000014">
    <property type="entry name" value="PAS"/>
</dbReference>
<dbReference type="InterPro" id="IPR002078">
    <property type="entry name" value="Sigma_54_int"/>
</dbReference>
<dbReference type="Gene3D" id="3.40.50.300">
    <property type="entry name" value="P-loop containing nucleotide triphosphate hydrolases"/>
    <property type="match status" value="1"/>
</dbReference>
<dbReference type="PANTHER" id="PTHR32071:SF117">
    <property type="entry name" value="PTS-DEPENDENT DIHYDROXYACETONE KINASE OPERON REGULATORY PROTEIN-RELATED"/>
    <property type="match status" value="1"/>
</dbReference>
<dbReference type="SUPFAM" id="SSF52540">
    <property type="entry name" value="P-loop containing nucleoside triphosphate hydrolases"/>
    <property type="match status" value="1"/>
</dbReference>
<dbReference type="SUPFAM" id="SSF46689">
    <property type="entry name" value="Homeodomain-like"/>
    <property type="match status" value="1"/>
</dbReference>
<dbReference type="GO" id="GO:0005524">
    <property type="term" value="F:ATP binding"/>
    <property type="evidence" value="ECO:0007669"/>
    <property type="project" value="UniProtKB-KW"/>
</dbReference>
<dbReference type="InterPro" id="IPR025662">
    <property type="entry name" value="Sigma_54_int_dom_ATP-bd_1"/>
</dbReference>
<dbReference type="GO" id="GO:0043565">
    <property type="term" value="F:sequence-specific DNA binding"/>
    <property type="evidence" value="ECO:0007669"/>
    <property type="project" value="InterPro"/>
</dbReference>
<dbReference type="SMART" id="SM00382">
    <property type="entry name" value="AAA"/>
    <property type="match status" value="1"/>
</dbReference>
<keyword evidence="5" id="KW-0010">Activator</keyword>
<dbReference type="InterPro" id="IPR003593">
    <property type="entry name" value="AAA+_ATPase"/>
</dbReference>
<evidence type="ECO:0000259" key="7">
    <source>
        <dbReference type="PROSITE" id="PS50045"/>
    </source>
</evidence>
<feature type="domain" description="Sigma-54 factor interaction" evidence="7">
    <location>
        <begin position="348"/>
        <end position="573"/>
    </location>
</feature>
<dbReference type="PANTHER" id="PTHR32071">
    <property type="entry name" value="TRANSCRIPTIONAL REGULATORY PROTEIN"/>
    <property type="match status" value="1"/>
</dbReference>
<organism evidence="8 9">
    <name type="scientific">Enterobacillus tribolii</name>
    <dbReference type="NCBI Taxonomy" id="1487935"/>
    <lineage>
        <taxon>Bacteria</taxon>
        <taxon>Pseudomonadati</taxon>
        <taxon>Pseudomonadota</taxon>
        <taxon>Gammaproteobacteria</taxon>
        <taxon>Enterobacterales</taxon>
        <taxon>Hafniaceae</taxon>
        <taxon>Enterobacillus</taxon>
    </lineage>
</organism>
<keyword evidence="6" id="KW-0804">Transcription</keyword>
<evidence type="ECO:0000256" key="3">
    <source>
        <dbReference type="ARBA" id="ARBA00023015"/>
    </source>
</evidence>
<dbReference type="InterPro" id="IPR002197">
    <property type="entry name" value="HTH_Fis"/>
</dbReference>
<dbReference type="AlphaFoldDB" id="A0A370R1G5"/>
<gene>
    <name evidence="8" type="ORF">C8D90_102253</name>
</gene>
<dbReference type="Pfam" id="PF00158">
    <property type="entry name" value="Sigma54_activat"/>
    <property type="match status" value="1"/>
</dbReference>
<name>A0A370R1G5_9GAMM</name>
<sequence>MIGIIVTSLSENLPTDWLAFFSRGSLPAEQRPAPTIYDSWLRCQKLMQPAPWRLPHRAGAATLNAVRQRKSDLLTLGQAALEDAWELMASRRCVLQILDESGCLLWQCGHTHTRSALESLGFVTGSYWAEGHVGTNAAALAIRNGNPAQVCGDEHYKQALRAWNSSATPVYDNNGRQRAVIVLLSAADDLCTSDLSLTLSIAKEIGNALHSGILLAETNRHLNELYALLDGVEDGVLAWDHYGCLQYLNHRAAHMLQLDEQNSLGQPLAGLLVLPVLLQHAIAQRTTLSHAEVTFETQQQHFVTTLLTLKPVPDGEYCSFIALLHPLEQWRQLIHHQFGKVGQTFEQMPVGSADMRRLLRYGRQAARGHHPVLLQGEEGVGKELLAQAIHNASERAAGPYVALNCQTLAEEQMARELLGRDASEAEAGYPGKFELAQGGTLYLEQVEYLPPEMQSTLLQIIKNGVVIRQGSTRVIPVDVRLIVATSADLPLLIKQGRFRRQLFYTLQAFELQIPPLRRRQQDIPLLVTHHLQILGRHFRHRYQIDEDAMHQLCCYPWPGNDLELKGVVERAAMICQHNRIRLTDLPEHLLAEKLALEPENPFPEQVMTLEAAEKQTIIRVAHATGGKINEMALLLGIGRTTLWRKLKQHQLDVGQFKQ</sequence>
<evidence type="ECO:0000313" key="8">
    <source>
        <dbReference type="EMBL" id="RDK95770.1"/>
    </source>
</evidence>
<evidence type="ECO:0000256" key="5">
    <source>
        <dbReference type="ARBA" id="ARBA00023159"/>
    </source>
</evidence>
<dbReference type="Gene3D" id="1.10.8.60">
    <property type="match status" value="1"/>
</dbReference>
<dbReference type="InterPro" id="IPR058031">
    <property type="entry name" value="AAA_lid_NorR"/>
</dbReference>
<keyword evidence="9" id="KW-1185">Reference proteome</keyword>
<dbReference type="Gene3D" id="3.30.450.40">
    <property type="match status" value="1"/>
</dbReference>
<dbReference type="Gene3D" id="1.10.10.60">
    <property type="entry name" value="Homeodomain-like"/>
    <property type="match status" value="1"/>
</dbReference>
<dbReference type="PROSITE" id="PS00675">
    <property type="entry name" value="SIGMA54_INTERACT_1"/>
    <property type="match status" value="1"/>
</dbReference>
<dbReference type="Pfam" id="PF01590">
    <property type="entry name" value="GAF"/>
    <property type="match status" value="1"/>
</dbReference>
<dbReference type="InterPro" id="IPR003018">
    <property type="entry name" value="GAF"/>
</dbReference>
<protein>
    <submittedName>
        <fullName evidence="8">Transcriptional activator for dhaKLM operon</fullName>
    </submittedName>
</protein>
<dbReference type="OrthoDB" id="9804019at2"/>
<keyword evidence="4" id="KW-0238">DNA-binding</keyword>
<evidence type="ECO:0000256" key="2">
    <source>
        <dbReference type="ARBA" id="ARBA00022840"/>
    </source>
</evidence>
<accession>A0A370R1G5</accession>
<evidence type="ECO:0000256" key="4">
    <source>
        <dbReference type="ARBA" id="ARBA00023125"/>
    </source>
</evidence>
<dbReference type="InterPro" id="IPR027417">
    <property type="entry name" value="P-loop_NTPase"/>
</dbReference>
<keyword evidence="1" id="KW-0547">Nucleotide-binding</keyword>
<dbReference type="EMBL" id="QRAP01000002">
    <property type="protein sequence ID" value="RDK95770.1"/>
    <property type="molecule type" value="Genomic_DNA"/>
</dbReference>
<keyword evidence="3" id="KW-0805">Transcription regulation</keyword>
<dbReference type="SUPFAM" id="SSF55785">
    <property type="entry name" value="PYP-like sensor domain (PAS domain)"/>
    <property type="match status" value="1"/>
</dbReference>
<dbReference type="InterPro" id="IPR029016">
    <property type="entry name" value="GAF-like_dom_sf"/>
</dbReference>
<dbReference type="Gene3D" id="3.30.450.20">
    <property type="entry name" value="PAS domain"/>
    <property type="match status" value="1"/>
</dbReference>
<reference evidence="8 9" key="1">
    <citation type="submission" date="2018-07" db="EMBL/GenBank/DDBJ databases">
        <title>Genomic Encyclopedia of Type Strains, Phase IV (KMG-IV): sequencing the most valuable type-strain genomes for metagenomic binning, comparative biology and taxonomic classification.</title>
        <authorList>
            <person name="Goeker M."/>
        </authorList>
    </citation>
    <scope>NUCLEOTIDE SEQUENCE [LARGE SCALE GENOMIC DNA]</scope>
    <source>
        <strain evidence="8 9">DSM 103736</strain>
    </source>
</reference>
<keyword evidence="2" id="KW-0067">ATP-binding</keyword>
<proteinExistence type="predicted"/>
<evidence type="ECO:0000256" key="6">
    <source>
        <dbReference type="ARBA" id="ARBA00023163"/>
    </source>
</evidence>
<dbReference type="InterPro" id="IPR013767">
    <property type="entry name" value="PAS_fold"/>
</dbReference>
<dbReference type="CDD" id="cd00009">
    <property type="entry name" value="AAA"/>
    <property type="match status" value="1"/>
</dbReference>
<evidence type="ECO:0000313" key="9">
    <source>
        <dbReference type="Proteomes" id="UP000254848"/>
    </source>
</evidence>
<dbReference type="NCBIfam" id="NF008485">
    <property type="entry name" value="PRK11388.1"/>
    <property type="match status" value="1"/>
</dbReference>